<dbReference type="EMBL" id="JBHLTG010000004">
    <property type="protein sequence ID" value="MFC0679506.1"/>
    <property type="molecule type" value="Genomic_DNA"/>
</dbReference>
<dbReference type="Proteomes" id="UP001589896">
    <property type="component" value="Unassembled WGS sequence"/>
</dbReference>
<reference evidence="1 2" key="1">
    <citation type="submission" date="2024-09" db="EMBL/GenBank/DDBJ databases">
        <authorList>
            <person name="Sun Q."/>
            <person name="Mori K."/>
        </authorList>
    </citation>
    <scope>NUCLEOTIDE SEQUENCE [LARGE SCALE GENOMIC DNA]</scope>
    <source>
        <strain evidence="1 2">KCTC 23076</strain>
    </source>
</reference>
<accession>A0ABV6RRA6</accession>
<evidence type="ECO:0000313" key="1">
    <source>
        <dbReference type="EMBL" id="MFC0679506.1"/>
    </source>
</evidence>
<name>A0ABV6RRA6_9GAMM</name>
<dbReference type="RefSeq" id="WP_386670375.1">
    <property type="nucleotide sequence ID" value="NZ_JBHLTG010000004.1"/>
</dbReference>
<organism evidence="1 2">
    <name type="scientific">Lysobacter korlensis</name>
    <dbReference type="NCBI Taxonomy" id="553636"/>
    <lineage>
        <taxon>Bacteria</taxon>
        <taxon>Pseudomonadati</taxon>
        <taxon>Pseudomonadota</taxon>
        <taxon>Gammaproteobacteria</taxon>
        <taxon>Lysobacterales</taxon>
        <taxon>Lysobacteraceae</taxon>
        <taxon>Lysobacter</taxon>
    </lineage>
</organism>
<protein>
    <submittedName>
        <fullName evidence="1">Uncharacterized protein</fullName>
    </submittedName>
</protein>
<proteinExistence type="predicted"/>
<comment type="caution">
    <text evidence="1">The sequence shown here is derived from an EMBL/GenBank/DDBJ whole genome shotgun (WGS) entry which is preliminary data.</text>
</comment>
<keyword evidence="2" id="KW-1185">Reference proteome</keyword>
<evidence type="ECO:0000313" key="2">
    <source>
        <dbReference type="Proteomes" id="UP001589896"/>
    </source>
</evidence>
<sequence>MDRALYRHVRRRIRDRALIGDRRVAGRVAAPRTVNSIGGSATAATCAHSMSRRQAMHPDAIGCPKRCQQPGGLEDA</sequence>
<gene>
    <name evidence="1" type="ORF">ACFFGH_16840</name>
</gene>